<dbReference type="PANTHER" id="PTHR30154:SF34">
    <property type="entry name" value="TRANSCRIPTIONAL REGULATOR AZLB"/>
    <property type="match status" value="1"/>
</dbReference>
<dbReference type="Pfam" id="PF13412">
    <property type="entry name" value="HTH_24"/>
    <property type="match status" value="1"/>
</dbReference>
<organism evidence="4 5">
    <name type="scientific">Natronorubrum bangense JCM 10635</name>
    <dbReference type="NCBI Taxonomy" id="1227500"/>
    <lineage>
        <taxon>Archaea</taxon>
        <taxon>Methanobacteriati</taxon>
        <taxon>Methanobacteriota</taxon>
        <taxon>Stenosarchaea group</taxon>
        <taxon>Halobacteria</taxon>
        <taxon>Halobacteriales</taxon>
        <taxon>Natrialbaceae</taxon>
        <taxon>Natronorubrum</taxon>
    </lineage>
</organism>
<sequence>MAALYGPMSQITLDDVDRGILFLLQEDARNTTIAEIAERVDVSASTVRNRIEELEETGIIEGYFPKINYELANYPLHVLFVCSAPADERETLAADALDCHGVVDVREMLTSTRNIHIEVIATDTRDLTEITNGLASMGFSIESSEIITNHHTRPWTEFGFAEDEE</sequence>
<dbReference type="GO" id="GO:0043565">
    <property type="term" value="F:sequence-specific DNA binding"/>
    <property type="evidence" value="ECO:0007669"/>
    <property type="project" value="InterPro"/>
</dbReference>
<gene>
    <name evidence="4" type="ORF">C494_19807</name>
</gene>
<dbReference type="PANTHER" id="PTHR30154">
    <property type="entry name" value="LEUCINE-RESPONSIVE REGULATORY PROTEIN"/>
    <property type="match status" value="1"/>
</dbReference>
<accession>L9W1D2</accession>
<dbReference type="Gene3D" id="1.10.10.10">
    <property type="entry name" value="Winged helix-like DNA-binding domain superfamily/Winged helix DNA-binding domain"/>
    <property type="match status" value="1"/>
</dbReference>
<protein>
    <submittedName>
        <fullName evidence="4">AsnC family transcriptional regulator</fullName>
    </submittedName>
</protein>
<keyword evidence="2" id="KW-0238">DNA-binding</keyword>
<proteinExistence type="predicted"/>
<keyword evidence="1" id="KW-0805">Transcription regulation</keyword>
<dbReference type="GO" id="GO:0043200">
    <property type="term" value="P:response to amino acid"/>
    <property type="evidence" value="ECO:0007669"/>
    <property type="project" value="TreeGrafter"/>
</dbReference>
<dbReference type="AlphaFoldDB" id="L9W1D2"/>
<name>L9W1D2_9EURY</name>
<dbReference type="Proteomes" id="UP000011690">
    <property type="component" value="Unassembled WGS sequence"/>
</dbReference>
<evidence type="ECO:0000313" key="4">
    <source>
        <dbReference type="EMBL" id="ELY43275.1"/>
    </source>
</evidence>
<evidence type="ECO:0000256" key="1">
    <source>
        <dbReference type="ARBA" id="ARBA00023015"/>
    </source>
</evidence>
<dbReference type="InterPro" id="IPR036388">
    <property type="entry name" value="WH-like_DNA-bd_sf"/>
</dbReference>
<keyword evidence="3" id="KW-0804">Transcription</keyword>
<evidence type="ECO:0000256" key="3">
    <source>
        <dbReference type="ARBA" id="ARBA00023163"/>
    </source>
</evidence>
<dbReference type="EMBL" id="AOHY01000058">
    <property type="protein sequence ID" value="ELY43275.1"/>
    <property type="molecule type" value="Genomic_DNA"/>
</dbReference>
<comment type="caution">
    <text evidence="4">The sequence shown here is derived from an EMBL/GenBank/DDBJ whole genome shotgun (WGS) entry which is preliminary data.</text>
</comment>
<dbReference type="InterPro" id="IPR019888">
    <property type="entry name" value="Tscrpt_reg_AsnC-like"/>
</dbReference>
<dbReference type="SMART" id="SM00344">
    <property type="entry name" value="HTH_ASNC"/>
    <property type="match status" value="1"/>
</dbReference>
<keyword evidence="5" id="KW-1185">Reference proteome</keyword>
<dbReference type="PATRIC" id="fig|1227500.6.peg.4005"/>
<reference evidence="4 5" key="1">
    <citation type="journal article" date="2014" name="PLoS Genet.">
        <title>Phylogenetically driven sequencing of extremely halophilic archaea reveals strategies for static and dynamic osmo-response.</title>
        <authorList>
            <person name="Becker E.A."/>
            <person name="Seitzer P.M."/>
            <person name="Tritt A."/>
            <person name="Larsen D."/>
            <person name="Krusor M."/>
            <person name="Yao A.I."/>
            <person name="Wu D."/>
            <person name="Madern D."/>
            <person name="Eisen J.A."/>
            <person name="Darling A.E."/>
            <person name="Facciotti M.T."/>
        </authorList>
    </citation>
    <scope>NUCLEOTIDE SEQUENCE [LARGE SCALE GENOMIC DNA]</scope>
    <source>
        <strain evidence="4 5">JCM 10635</strain>
    </source>
</reference>
<dbReference type="GO" id="GO:0005829">
    <property type="term" value="C:cytosol"/>
    <property type="evidence" value="ECO:0007669"/>
    <property type="project" value="TreeGrafter"/>
</dbReference>
<dbReference type="STRING" id="1227500.C494_19807"/>
<dbReference type="CDD" id="cd00090">
    <property type="entry name" value="HTH_ARSR"/>
    <property type="match status" value="1"/>
</dbReference>
<dbReference type="InterPro" id="IPR000485">
    <property type="entry name" value="AsnC-type_HTH_dom"/>
</dbReference>
<dbReference type="InterPro" id="IPR011991">
    <property type="entry name" value="ArsR-like_HTH"/>
</dbReference>
<dbReference type="PRINTS" id="PR00033">
    <property type="entry name" value="HTHASNC"/>
</dbReference>
<evidence type="ECO:0000313" key="5">
    <source>
        <dbReference type="Proteomes" id="UP000011690"/>
    </source>
</evidence>
<evidence type="ECO:0000256" key="2">
    <source>
        <dbReference type="ARBA" id="ARBA00023125"/>
    </source>
</evidence>
<dbReference type="SUPFAM" id="SSF46785">
    <property type="entry name" value="Winged helix' DNA-binding domain"/>
    <property type="match status" value="1"/>
</dbReference>
<dbReference type="InterPro" id="IPR036390">
    <property type="entry name" value="WH_DNA-bd_sf"/>
</dbReference>
<dbReference type="eggNOG" id="arCOG01583">
    <property type="taxonomic scope" value="Archaea"/>
</dbReference>